<reference evidence="6 7" key="1">
    <citation type="submission" date="2018-09" db="EMBL/GenBank/DDBJ databases">
        <title>Paracoccus onubensis nov. sp. a moderate halophilic bacterium isolated from Gruta de las Maravillas (Aracena, Spain).</title>
        <authorList>
            <person name="Jurado V."/>
            <person name="Gutierrez-Patricio S."/>
            <person name="Gonzalez-Pimentel J.L."/>
            <person name="Laiz L."/>
            <person name="Saiz-Jimenez C."/>
        </authorList>
    </citation>
    <scope>NUCLEOTIDE SEQUENCE [LARGE SCALE GENOMIC DNA]</scope>
    <source>
        <strain evidence="6 7">DSM 19484</strain>
    </source>
</reference>
<evidence type="ECO:0000256" key="4">
    <source>
        <dbReference type="PROSITE-ProRule" id="PRU00335"/>
    </source>
</evidence>
<evidence type="ECO:0000256" key="3">
    <source>
        <dbReference type="ARBA" id="ARBA00023163"/>
    </source>
</evidence>
<evidence type="ECO:0000256" key="1">
    <source>
        <dbReference type="ARBA" id="ARBA00023015"/>
    </source>
</evidence>
<dbReference type="EMBL" id="QZEV01000089">
    <property type="protein sequence ID" value="RJK99748.1"/>
    <property type="molecule type" value="Genomic_DNA"/>
</dbReference>
<dbReference type="SUPFAM" id="SSF48498">
    <property type="entry name" value="Tetracyclin repressor-like, C-terminal domain"/>
    <property type="match status" value="1"/>
</dbReference>
<dbReference type="InterPro" id="IPR001647">
    <property type="entry name" value="HTH_TetR"/>
</dbReference>
<dbReference type="Pfam" id="PF14246">
    <property type="entry name" value="TetR_C_7"/>
    <property type="match status" value="1"/>
</dbReference>
<dbReference type="PROSITE" id="PS01081">
    <property type="entry name" value="HTH_TETR_1"/>
    <property type="match status" value="1"/>
</dbReference>
<evidence type="ECO:0000313" key="6">
    <source>
        <dbReference type="EMBL" id="RJK99748.1"/>
    </source>
</evidence>
<dbReference type="GO" id="GO:0003700">
    <property type="term" value="F:DNA-binding transcription factor activity"/>
    <property type="evidence" value="ECO:0007669"/>
    <property type="project" value="TreeGrafter"/>
</dbReference>
<dbReference type="InterPro" id="IPR036271">
    <property type="entry name" value="Tet_transcr_reg_TetR-rel_C_sf"/>
</dbReference>
<dbReference type="SUPFAM" id="SSF46689">
    <property type="entry name" value="Homeodomain-like"/>
    <property type="match status" value="1"/>
</dbReference>
<dbReference type="Pfam" id="PF00440">
    <property type="entry name" value="TetR_N"/>
    <property type="match status" value="1"/>
</dbReference>
<keyword evidence="1" id="KW-0805">Transcription regulation</keyword>
<proteinExistence type="predicted"/>
<evidence type="ECO:0000256" key="2">
    <source>
        <dbReference type="ARBA" id="ARBA00023125"/>
    </source>
</evidence>
<name>A0A418ZRV2_9RHOB</name>
<dbReference type="PROSITE" id="PS50977">
    <property type="entry name" value="HTH_TETR_2"/>
    <property type="match status" value="1"/>
</dbReference>
<gene>
    <name evidence="6" type="ORF">D3P06_14220</name>
</gene>
<dbReference type="OrthoDB" id="9816431at2"/>
<sequence length="210" mass="22713">MTIQTTSTVNPTITQGRKFDQVRDGATVIFLRDGFAGASVDDIARSARVSKATLYSYFPDKTVMFQEVLRAVLDSAFREPAFETDPAGRVTTALPLVLASLGAWLTAQPRLSLLRLVSAESQRFPDAAQAHDRATATRVTAPLSRLIDAWIETGQLAPHDSGESARQMVALMIGRIQLPAMLSGKPPAPAALTDQAERMARLFLAAHRPA</sequence>
<dbReference type="PANTHER" id="PTHR30055:SF146">
    <property type="entry name" value="HTH-TYPE TRANSCRIPTIONAL DUAL REGULATOR CECR"/>
    <property type="match status" value="1"/>
</dbReference>
<protein>
    <submittedName>
        <fullName evidence="6">TetR/AcrR family transcriptional regulator</fullName>
    </submittedName>
</protein>
<dbReference type="GO" id="GO:0000976">
    <property type="term" value="F:transcription cis-regulatory region binding"/>
    <property type="evidence" value="ECO:0007669"/>
    <property type="project" value="TreeGrafter"/>
</dbReference>
<dbReference type="InterPro" id="IPR023772">
    <property type="entry name" value="DNA-bd_HTH_TetR-type_CS"/>
</dbReference>
<dbReference type="PANTHER" id="PTHR30055">
    <property type="entry name" value="HTH-TYPE TRANSCRIPTIONAL REGULATOR RUTR"/>
    <property type="match status" value="1"/>
</dbReference>
<keyword evidence="7" id="KW-1185">Reference proteome</keyword>
<dbReference type="FunFam" id="1.10.10.60:FF:000141">
    <property type="entry name" value="TetR family transcriptional regulator"/>
    <property type="match status" value="1"/>
</dbReference>
<feature type="domain" description="HTH tetR-type" evidence="5">
    <location>
        <begin position="16"/>
        <end position="76"/>
    </location>
</feature>
<feature type="DNA-binding region" description="H-T-H motif" evidence="4">
    <location>
        <begin position="39"/>
        <end position="58"/>
    </location>
</feature>
<dbReference type="Proteomes" id="UP000285530">
    <property type="component" value="Unassembled WGS sequence"/>
</dbReference>
<organism evidence="6 7">
    <name type="scientific">Paracoccus aestuarii</name>
    <dbReference type="NCBI Taxonomy" id="453842"/>
    <lineage>
        <taxon>Bacteria</taxon>
        <taxon>Pseudomonadati</taxon>
        <taxon>Pseudomonadota</taxon>
        <taxon>Alphaproteobacteria</taxon>
        <taxon>Rhodobacterales</taxon>
        <taxon>Paracoccaceae</taxon>
        <taxon>Paracoccus</taxon>
    </lineage>
</organism>
<dbReference type="InterPro" id="IPR039536">
    <property type="entry name" value="TetR_C_Proteobacteria"/>
</dbReference>
<keyword evidence="2 4" id="KW-0238">DNA-binding</keyword>
<evidence type="ECO:0000313" key="7">
    <source>
        <dbReference type="Proteomes" id="UP000285530"/>
    </source>
</evidence>
<keyword evidence="3" id="KW-0804">Transcription</keyword>
<dbReference type="InterPro" id="IPR050109">
    <property type="entry name" value="HTH-type_TetR-like_transc_reg"/>
</dbReference>
<comment type="caution">
    <text evidence="6">The sequence shown here is derived from an EMBL/GenBank/DDBJ whole genome shotgun (WGS) entry which is preliminary data.</text>
</comment>
<dbReference type="Gene3D" id="1.10.357.10">
    <property type="entry name" value="Tetracycline Repressor, domain 2"/>
    <property type="match status" value="1"/>
</dbReference>
<accession>A0A418ZRV2</accession>
<evidence type="ECO:0000259" key="5">
    <source>
        <dbReference type="PROSITE" id="PS50977"/>
    </source>
</evidence>
<dbReference type="AlphaFoldDB" id="A0A418ZRV2"/>
<dbReference type="InterPro" id="IPR009057">
    <property type="entry name" value="Homeodomain-like_sf"/>
</dbReference>
<dbReference type="RefSeq" id="WP_119887176.1">
    <property type="nucleotide sequence ID" value="NZ_CP067169.1"/>
</dbReference>